<dbReference type="AlphaFoldDB" id="A0A8B7Y6D7"/>
<gene>
    <name evidence="3" type="primary">LOC110978253</name>
</gene>
<dbReference type="PANTHER" id="PTHR23320">
    <property type="entry name" value="MEMBRANE-SPANNING 4-DOMAINS SUBFAMILY A MS4A -RELATED"/>
    <property type="match status" value="1"/>
</dbReference>
<dbReference type="InterPro" id="IPR030417">
    <property type="entry name" value="MS4A"/>
</dbReference>
<organism evidence="2 3">
    <name type="scientific">Acanthaster planci</name>
    <name type="common">Crown-of-thorns starfish</name>
    <dbReference type="NCBI Taxonomy" id="133434"/>
    <lineage>
        <taxon>Eukaryota</taxon>
        <taxon>Metazoa</taxon>
        <taxon>Echinodermata</taxon>
        <taxon>Eleutherozoa</taxon>
        <taxon>Asterozoa</taxon>
        <taxon>Asteroidea</taxon>
        <taxon>Valvatacea</taxon>
        <taxon>Valvatida</taxon>
        <taxon>Acanthasteridae</taxon>
        <taxon>Acanthaster</taxon>
    </lineage>
</organism>
<dbReference type="RefSeq" id="XP_022088774.1">
    <property type="nucleotide sequence ID" value="XM_022233082.1"/>
</dbReference>
<evidence type="ECO:0000313" key="2">
    <source>
        <dbReference type="Proteomes" id="UP000694845"/>
    </source>
</evidence>
<proteinExistence type="predicted"/>
<feature type="transmembrane region" description="Helical" evidence="1">
    <location>
        <begin position="143"/>
        <end position="164"/>
    </location>
</feature>
<keyword evidence="1" id="KW-1133">Transmembrane helix</keyword>
<protein>
    <submittedName>
        <fullName evidence="3">Uncharacterized protein LOC110978253</fullName>
    </submittedName>
</protein>
<dbReference type="GeneID" id="110978253"/>
<feature type="transmembrane region" description="Helical" evidence="1">
    <location>
        <begin position="67"/>
        <end position="88"/>
    </location>
</feature>
<sequence>MSSRTLSQGRPPIFFMLPAGQQHGKLGGAIAVMGDAVKILGLTQFLTAIPCIALGVAALLFECQYGYIATGIWVGAIVLVSGLLGVSAGSSKEQCPLSSYHMMSLLNILSGTALLTIHVLSLLRELANCADTTKTCSALCVTFNNLLGCIGLVLFFLALAAAVVSMTLNNKVGKCKEQVVPLMPYPVRHGNRSVTKSIKGTEAEQNGEVTRGDIHLQNLNFSDENFQFA</sequence>
<keyword evidence="1" id="KW-0472">Membrane</keyword>
<dbReference type="KEGG" id="aplc:110978253"/>
<dbReference type="PANTHER" id="PTHR23320:SF165">
    <property type="entry name" value="MARVEL DOMAIN-CONTAINING PROTEIN"/>
    <property type="match status" value="1"/>
</dbReference>
<keyword evidence="1" id="KW-0812">Transmembrane</keyword>
<reference evidence="3" key="1">
    <citation type="submission" date="2025-08" db="UniProtKB">
        <authorList>
            <consortium name="RefSeq"/>
        </authorList>
    </citation>
    <scope>IDENTIFICATION</scope>
</reference>
<accession>A0A8B7Y6D7</accession>
<dbReference type="OMA" id="GANKEQC"/>
<evidence type="ECO:0000313" key="3">
    <source>
        <dbReference type="RefSeq" id="XP_022088774.1"/>
    </source>
</evidence>
<dbReference type="OrthoDB" id="10071849at2759"/>
<keyword evidence="2" id="KW-1185">Reference proteome</keyword>
<name>A0A8B7Y6D7_ACAPL</name>
<feature type="transmembrane region" description="Helical" evidence="1">
    <location>
        <begin position="100"/>
        <end position="123"/>
    </location>
</feature>
<feature type="transmembrane region" description="Helical" evidence="1">
    <location>
        <begin position="39"/>
        <end position="61"/>
    </location>
</feature>
<dbReference type="Proteomes" id="UP000694845">
    <property type="component" value="Unplaced"/>
</dbReference>
<evidence type="ECO:0000256" key="1">
    <source>
        <dbReference type="SAM" id="Phobius"/>
    </source>
</evidence>